<feature type="compositionally biased region" description="Basic and acidic residues" evidence="1">
    <location>
        <begin position="109"/>
        <end position="124"/>
    </location>
</feature>
<name>A0AAD7J1Q3_9AGAR</name>
<feature type="compositionally biased region" description="Polar residues" evidence="1">
    <location>
        <begin position="30"/>
        <end position="43"/>
    </location>
</feature>
<feature type="region of interest" description="Disordered" evidence="1">
    <location>
        <begin position="90"/>
        <end position="163"/>
    </location>
</feature>
<organism evidence="2 3">
    <name type="scientific">Mycena maculata</name>
    <dbReference type="NCBI Taxonomy" id="230809"/>
    <lineage>
        <taxon>Eukaryota</taxon>
        <taxon>Fungi</taxon>
        <taxon>Dikarya</taxon>
        <taxon>Basidiomycota</taxon>
        <taxon>Agaricomycotina</taxon>
        <taxon>Agaricomycetes</taxon>
        <taxon>Agaricomycetidae</taxon>
        <taxon>Agaricales</taxon>
        <taxon>Marasmiineae</taxon>
        <taxon>Mycenaceae</taxon>
        <taxon>Mycena</taxon>
    </lineage>
</organism>
<accession>A0AAD7J1Q3</accession>
<sequence length="641" mass="69904">MLENTLRFLNTVVTPKPAFTIPPSDPDPTHNFSTRNRRSANNLTSHASGTSATSWASTQRASTQSLAPVGTSTPRKPGRDCCCSCHLPASSASHAPPQHVSTSRSIRRTRFEEPSVSHRREPAVHDGSPIKYTSARESKSKSSVMNTTIASSARTRREELGPSVSEMGELRIRARAVKVEDRSGTYSRMKASWKSWTSPKPQAARLKRPTRPPPEVKKSLAPQKDRCGRSATVGTPQKTGCRTAKGSDTSFESMPISVDRKVGGRELRRSDGNIVSVNRFGWPLGTSRKSGKEYNNTESGAARPEYSPVKDCRPGPRASFEVDLSPIVEDIHSFPSAGNEPSNLESFSVLEGDRPEMITNGDQEQEYPDYDSRNFDHMNLSGSFMYQSTSCRGPRVEDPVADEEEPVPALVLTFPTPEPPQSPVFAPQSPFTVHKFVVAAASGDSTSACDQRANNLTVPALPRCTHCGFGFGFDFHDLEAPRSSTPCSFCEPQWLACKMWYQTRGNRLREPGAVRPAESHASSRAIVGKLGLPVGSHKGLGIGVVNELGQLDAGQAGVHAQAVGEGYSRFSNVVITDRTRTKRSAGAMVWKKVTRLFGTRERTVNNCPKPLDVDNLGAEPERRRKALDLRRIGPASVLVGI</sequence>
<evidence type="ECO:0000256" key="1">
    <source>
        <dbReference type="SAM" id="MobiDB-lite"/>
    </source>
</evidence>
<dbReference type="Proteomes" id="UP001215280">
    <property type="component" value="Unassembled WGS sequence"/>
</dbReference>
<dbReference type="EMBL" id="JARJLG010000065">
    <property type="protein sequence ID" value="KAJ7755069.1"/>
    <property type="molecule type" value="Genomic_DNA"/>
</dbReference>
<keyword evidence="3" id="KW-1185">Reference proteome</keyword>
<reference evidence="2" key="1">
    <citation type="submission" date="2023-03" db="EMBL/GenBank/DDBJ databases">
        <title>Massive genome expansion in bonnet fungi (Mycena s.s.) driven by repeated elements and novel gene families across ecological guilds.</title>
        <authorList>
            <consortium name="Lawrence Berkeley National Laboratory"/>
            <person name="Harder C.B."/>
            <person name="Miyauchi S."/>
            <person name="Viragh M."/>
            <person name="Kuo A."/>
            <person name="Thoen E."/>
            <person name="Andreopoulos B."/>
            <person name="Lu D."/>
            <person name="Skrede I."/>
            <person name="Drula E."/>
            <person name="Henrissat B."/>
            <person name="Morin E."/>
            <person name="Kohler A."/>
            <person name="Barry K."/>
            <person name="LaButti K."/>
            <person name="Morin E."/>
            <person name="Salamov A."/>
            <person name="Lipzen A."/>
            <person name="Mereny Z."/>
            <person name="Hegedus B."/>
            <person name="Baldrian P."/>
            <person name="Stursova M."/>
            <person name="Weitz H."/>
            <person name="Taylor A."/>
            <person name="Grigoriev I.V."/>
            <person name="Nagy L.G."/>
            <person name="Martin F."/>
            <person name="Kauserud H."/>
        </authorList>
    </citation>
    <scope>NUCLEOTIDE SEQUENCE</scope>
    <source>
        <strain evidence="2">CBHHK188m</strain>
    </source>
</reference>
<feature type="compositionally biased region" description="Polar residues" evidence="1">
    <location>
        <begin position="141"/>
        <end position="153"/>
    </location>
</feature>
<comment type="caution">
    <text evidence="2">The sequence shown here is derived from an EMBL/GenBank/DDBJ whole genome shotgun (WGS) entry which is preliminary data.</text>
</comment>
<gene>
    <name evidence="2" type="ORF">DFH07DRAFT_822810</name>
</gene>
<feature type="region of interest" description="Disordered" evidence="1">
    <location>
        <begin position="16"/>
        <end position="78"/>
    </location>
</feature>
<proteinExistence type="predicted"/>
<feature type="compositionally biased region" description="Polar residues" evidence="1">
    <location>
        <begin position="59"/>
        <end position="74"/>
    </location>
</feature>
<feature type="compositionally biased region" description="Polar residues" evidence="1">
    <location>
        <begin position="232"/>
        <end position="248"/>
    </location>
</feature>
<dbReference type="AlphaFoldDB" id="A0AAD7J1Q3"/>
<feature type="compositionally biased region" description="Basic and acidic residues" evidence="1">
    <location>
        <begin position="214"/>
        <end position="228"/>
    </location>
</feature>
<feature type="region of interest" description="Disordered" evidence="1">
    <location>
        <begin position="289"/>
        <end position="311"/>
    </location>
</feature>
<protein>
    <submittedName>
        <fullName evidence="2">Uncharacterized protein</fullName>
    </submittedName>
</protein>
<evidence type="ECO:0000313" key="3">
    <source>
        <dbReference type="Proteomes" id="UP001215280"/>
    </source>
</evidence>
<feature type="compositionally biased region" description="Low complexity" evidence="1">
    <location>
        <begin position="44"/>
        <end position="58"/>
    </location>
</feature>
<evidence type="ECO:0000313" key="2">
    <source>
        <dbReference type="EMBL" id="KAJ7755069.1"/>
    </source>
</evidence>
<feature type="region of interest" description="Disordered" evidence="1">
    <location>
        <begin position="191"/>
        <end position="248"/>
    </location>
</feature>